<keyword evidence="1" id="KW-0547">Nucleotide-binding</keyword>
<dbReference type="Pfam" id="PF00488">
    <property type="entry name" value="MutS_V"/>
    <property type="match status" value="1"/>
</dbReference>
<feature type="transmembrane region" description="Helical" evidence="4">
    <location>
        <begin position="247"/>
        <end position="263"/>
    </location>
</feature>
<comment type="caution">
    <text evidence="6">The sequence shown here is derived from an EMBL/GenBank/DDBJ whole genome shotgun (WGS) entry which is preliminary data.</text>
</comment>
<dbReference type="SUPFAM" id="SSF52540">
    <property type="entry name" value="P-loop containing nucleoside triphosphate hydrolases"/>
    <property type="match status" value="1"/>
</dbReference>
<dbReference type="GO" id="GO:0006298">
    <property type="term" value="P:mismatch repair"/>
    <property type="evidence" value="ECO:0007669"/>
    <property type="project" value="InterPro"/>
</dbReference>
<evidence type="ECO:0000256" key="4">
    <source>
        <dbReference type="SAM" id="Phobius"/>
    </source>
</evidence>
<dbReference type="PANTHER" id="PTHR11361">
    <property type="entry name" value="DNA MISMATCH REPAIR PROTEIN MUTS FAMILY MEMBER"/>
    <property type="match status" value="1"/>
</dbReference>
<keyword evidence="3" id="KW-0238">DNA-binding</keyword>
<evidence type="ECO:0000259" key="5">
    <source>
        <dbReference type="SMART" id="SM00534"/>
    </source>
</evidence>
<keyword evidence="7" id="KW-1185">Reference proteome</keyword>
<evidence type="ECO:0000313" key="6">
    <source>
        <dbReference type="EMBL" id="TGE10072.1"/>
    </source>
</evidence>
<name>A0A4Z0PC98_9BACT</name>
<dbReference type="Gene3D" id="3.40.50.300">
    <property type="entry name" value="P-loop containing nucleotide triphosphate hydrolases"/>
    <property type="match status" value="1"/>
</dbReference>
<organism evidence="6 7">
    <name type="scientific">Hymenobacter fodinae</name>
    <dbReference type="NCBI Taxonomy" id="2510796"/>
    <lineage>
        <taxon>Bacteria</taxon>
        <taxon>Pseudomonadati</taxon>
        <taxon>Bacteroidota</taxon>
        <taxon>Cytophagia</taxon>
        <taxon>Cytophagales</taxon>
        <taxon>Hymenobacteraceae</taxon>
        <taxon>Hymenobacter</taxon>
    </lineage>
</organism>
<proteinExistence type="predicted"/>
<dbReference type="InterPro" id="IPR027417">
    <property type="entry name" value="P-loop_NTPase"/>
</dbReference>
<dbReference type="PANTHER" id="PTHR11361:SF99">
    <property type="entry name" value="DNA MISMATCH REPAIR PROTEIN"/>
    <property type="match status" value="1"/>
</dbReference>
<dbReference type="SMART" id="SM00534">
    <property type="entry name" value="MUTSac"/>
    <property type="match status" value="1"/>
</dbReference>
<protein>
    <submittedName>
        <fullName evidence="6">DNA mismatch repair protein MutS</fullName>
    </submittedName>
</protein>
<dbReference type="RefSeq" id="WP_135431367.1">
    <property type="nucleotide sequence ID" value="NZ_SRLA01000001.1"/>
</dbReference>
<feature type="transmembrane region" description="Helical" evidence="4">
    <location>
        <begin position="38"/>
        <end position="58"/>
    </location>
</feature>
<sequence length="614" mass="68548">MPVSSAVRPLSVSPAELFQENLAHYTEREAYFAGRHRMVALVRLLVFGGAAVGAWLLFTSGQVLAGFGLLFAAYLVFLGLVRWHTTVGYQREHHRLLAQLNRDEQLRLEGKLTGFDPGLRYLDTQHPYAADLDVFGSHSLFQLLNRSTSRLGQDWLAGWLLAPSPAPAVRERQQATAELAPDVAWQQEWQARARHYARQEQDPREFATWLQLPDFFMGKGWLLPLLVVLPLLTVGGLVALLNDYGPWYLFGGLLLTSFLNSTFRAQRADYYQHATAMRDALRAAHDQLALFEARDWQDAALRRLHRTLQVAEGITASQLLGWLARIAGWFSLRQNPAVAGTVNSLLLWDLWGMWQMERWKRRLGGKLEPLLEAAAELDALVSLSAFRAANPEYAQPSLSTEPLEVAAEALGHPLIFDHQRITNNFSLSGLGQTTVITGSNMAGKSTFLRTVGLNLVLAQAGAVVAANSFWCSPMQVYTAMRTNDNLAENTSSFYAELKRLRLLLDLAEAPAAAQLPVFYLLDEILKGTNSQDRHRGARALVHQLHKRPASGLVSTHDLELAALEQELPGTVRNFSFNSFLEPDGTLRFDYHLTPGVCRAFNASQLMRLMGIMLD</sequence>
<evidence type="ECO:0000256" key="1">
    <source>
        <dbReference type="ARBA" id="ARBA00022741"/>
    </source>
</evidence>
<evidence type="ECO:0000313" key="7">
    <source>
        <dbReference type="Proteomes" id="UP000298337"/>
    </source>
</evidence>
<dbReference type="InterPro" id="IPR000432">
    <property type="entry name" value="DNA_mismatch_repair_MutS_C"/>
</dbReference>
<dbReference type="Proteomes" id="UP000298337">
    <property type="component" value="Unassembled WGS sequence"/>
</dbReference>
<feature type="transmembrane region" description="Helical" evidence="4">
    <location>
        <begin position="221"/>
        <end position="241"/>
    </location>
</feature>
<dbReference type="InterPro" id="IPR036187">
    <property type="entry name" value="DNA_mismatch_repair_MutS_sf"/>
</dbReference>
<gene>
    <name evidence="6" type="ORF">EU556_04425</name>
</gene>
<dbReference type="GO" id="GO:0030983">
    <property type="term" value="F:mismatched DNA binding"/>
    <property type="evidence" value="ECO:0007669"/>
    <property type="project" value="InterPro"/>
</dbReference>
<keyword evidence="4" id="KW-0472">Membrane</keyword>
<dbReference type="GO" id="GO:0005829">
    <property type="term" value="C:cytosol"/>
    <property type="evidence" value="ECO:0007669"/>
    <property type="project" value="TreeGrafter"/>
</dbReference>
<dbReference type="SUPFAM" id="SSF48334">
    <property type="entry name" value="DNA repair protein MutS, domain III"/>
    <property type="match status" value="1"/>
</dbReference>
<dbReference type="EMBL" id="SRLA01000001">
    <property type="protein sequence ID" value="TGE10072.1"/>
    <property type="molecule type" value="Genomic_DNA"/>
</dbReference>
<dbReference type="OrthoDB" id="9802448at2"/>
<feature type="transmembrane region" description="Helical" evidence="4">
    <location>
        <begin position="451"/>
        <end position="470"/>
    </location>
</feature>
<feature type="transmembrane region" description="Helical" evidence="4">
    <location>
        <begin position="64"/>
        <end position="81"/>
    </location>
</feature>
<dbReference type="AlphaFoldDB" id="A0A4Z0PC98"/>
<keyword evidence="2" id="KW-0067">ATP-binding</keyword>
<keyword evidence="4" id="KW-0812">Transmembrane</keyword>
<feature type="domain" description="DNA mismatch repair proteins mutS family" evidence="5">
    <location>
        <begin position="431"/>
        <end position="610"/>
    </location>
</feature>
<evidence type="ECO:0000256" key="2">
    <source>
        <dbReference type="ARBA" id="ARBA00022840"/>
    </source>
</evidence>
<dbReference type="GO" id="GO:0140664">
    <property type="term" value="F:ATP-dependent DNA damage sensor activity"/>
    <property type="evidence" value="ECO:0007669"/>
    <property type="project" value="InterPro"/>
</dbReference>
<evidence type="ECO:0000256" key="3">
    <source>
        <dbReference type="ARBA" id="ARBA00023125"/>
    </source>
</evidence>
<dbReference type="InterPro" id="IPR045076">
    <property type="entry name" value="MutS"/>
</dbReference>
<accession>A0A4Z0PC98</accession>
<keyword evidence="4" id="KW-1133">Transmembrane helix</keyword>
<dbReference type="GO" id="GO:0005524">
    <property type="term" value="F:ATP binding"/>
    <property type="evidence" value="ECO:0007669"/>
    <property type="project" value="UniProtKB-KW"/>
</dbReference>
<reference evidence="6 7" key="1">
    <citation type="submission" date="2019-04" db="EMBL/GenBank/DDBJ databases">
        <authorList>
            <person name="Feng G."/>
            <person name="Zhang J."/>
            <person name="Zhu H."/>
        </authorList>
    </citation>
    <scope>NUCLEOTIDE SEQUENCE [LARGE SCALE GENOMIC DNA]</scope>
    <source>
        <strain evidence="6 7">92R-1</strain>
    </source>
</reference>